<dbReference type="Gene3D" id="2.30.110.50">
    <property type="match status" value="1"/>
</dbReference>
<dbReference type="GO" id="GO:0005576">
    <property type="term" value="C:extracellular region"/>
    <property type="evidence" value="ECO:0007669"/>
    <property type="project" value="UniProtKB-SubCell"/>
</dbReference>
<dbReference type="SUPFAM" id="SSF69255">
    <property type="entry name" value="gp5 N-terminal domain-like"/>
    <property type="match status" value="1"/>
</dbReference>
<reference evidence="6 9" key="2">
    <citation type="submission" date="2020-10" db="EMBL/GenBank/DDBJ databases">
        <title>Genome sequences of Pseudomonas isolates.</title>
        <authorList>
            <person name="Wessels L."/>
            <person name="Reich F."/>
            <person name="Hammerl J."/>
        </authorList>
    </citation>
    <scope>NUCLEOTIDE SEQUENCE [LARGE SCALE GENOMIC DNA]</scope>
    <source>
        <strain evidence="6 9">20-MO00624-0</strain>
    </source>
</reference>
<dbReference type="EMBL" id="UAUF01000015">
    <property type="protein sequence ID" value="SPZ16399.1"/>
    <property type="molecule type" value="Genomic_DNA"/>
</dbReference>
<proteinExistence type="inferred from homology"/>
<dbReference type="InterPro" id="IPR054030">
    <property type="entry name" value="Gp5_Vgr_C"/>
</dbReference>
<dbReference type="Proteomes" id="UP000250443">
    <property type="component" value="Unassembled WGS sequence"/>
</dbReference>
<protein>
    <submittedName>
        <fullName evidence="7">Rhs element Vgr protein</fullName>
    </submittedName>
    <submittedName>
        <fullName evidence="6">Type VI secretion system tip protein VgrG</fullName>
    </submittedName>
</protein>
<name>A0A2X2F6Q9_PSELU</name>
<evidence type="ECO:0000256" key="1">
    <source>
        <dbReference type="ARBA" id="ARBA00004613"/>
    </source>
</evidence>
<dbReference type="FunFam" id="3.55.50.10:FF:000001">
    <property type="entry name" value="Actin cross-linking toxin VgrG1"/>
    <property type="match status" value="1"/>
</dbReference>
<dbReference type="InterPro" id="IPR006531">
    <property type="entry name" value="Gp5/Vgr_OB"/>
</dbReference>
<evidence type="ECO:0000259" key="5">
    <source>
        <dbReference type="Pfam" id="PF22178"/>
    </source>
</evidence>
<dbReference type="RefSeq" id="WP_010798998.1">
    <property type="nucleotide sequence ID" value="NZ_CP069263.1"/>
</dbReference>
<dbReference type="Gene3D" id="2.40.50.230">
    <property type="entry name" value="Gp5 N-terminal domain"/>
    <property type="match status" value="1"/>
</dbReference>
<evidence type="ECO:0000313" key="8">
    <source>
        <dbReference type="Proteomes" id="UP000250443"/>
    </source>
</evidence>
<dbReference type="InterPro" id="IPR037026">
    <property type="entry name" value="Vgr_OB-fold_dom_sf"/>
</dbReference>
<dbReference type="InterPro" id="IPR050708">
    <property type="entry name" value="T6SS_VgrG/RHS"/>
</dbReference>
<keyword evidence="3" id="KW-0964">Secreted</keyword>
<evidence type="ECO:0000256" key="3">
    <source>
        <dbReference type="ARBA" id="ARBA00022525"/>
    </source>
</evidence>
<dbReference type="InterPro" id="IPR017847">
    <property type="entry name" value="T6SS_RhsGE_Vgr_subset"/>
</dbReference>
<dbReference type="NCBIfam" id="TIGR01646">
    <property type="entry name" value="vgr_GE"/>
    <property type="match status" value="1"/>
</dbReference>
<keyword evidence="9" id="KW-1185">Reference proteome</keyword>
<sequence length="654" mass="73115">MFSPANETQFILEIPGVSHDFQVLEFAGREALNTAFRFDIELISERPDFDLESLLNQPAFLTLDQTGTGFNGLIHSAEQGESGKRMTRYRVTLVPRVHYLCHRHNQRIFQHLNVPDIIATVLKEHGILSNAFRFQLGSAYPEREYCVQYDETDLHFINRLCEEEGIHYHFEHTQTEHIMVFGDDQTCFPKLNPALFQQDTGLVADHQVIRKFAVQVETRTSKVSRRDYNFEKPKLTMEASQTGEAAPELEDYDYPGAFMDRARGKQLSQRALERHRSDYQIARGKSDLPTLFSGHFMPLTEHPRSEWNDLWLLTEVIHEGKQPQVLEESISSHVDDKDGFQQGYRNFFTAVPWDTIFRPALKHPKSKILGSQTAIVTGPAGEEIYCDQYGRVRVEFHWDRLDQMNEHSSCWLRVASNWAHEGYGAVTIPRIGMEVLVTFLEGDPDQPLITGCLHHAANLVPYNLPANKSRTVFKTRSTPGGNGFNELRIEDKAGAEQIYVHGQRDMDIEVGNCETHSVGVDRTKTIGQDETVVIGQNRMRIVKVDDQLLVGGSKVDSVSSTYLIEAGEGIRLVCGKSVFEMYANGLVNISCVEFNISASGAGQINTGGTLDINVPGGKAGASPEGQGVKASIDAQINAVFHPSSGTNGSGSASQ</sequence>
<evidence type="ECO:0000256" key="2">
    <source>
        <dbReference type="ARBA" id="ARBA00005558"/>
    </source>
</evidence>
<dbReference type="PANTHER" id="PTHR32305:SF15">
    <property type="entry name" value="PROTEIN RHSA-RELATED"/>
    <property type="match status" value="1"/>
</dbReference>
<evidence type="ECO:0000313" key="6">
    <source>
        <dbReference type="EMBL" id="MBF8641343.1"/>
    </source>
</evidence>
<dbReference type="InterPro" id="IPR006533">
    <property type="entry name" value="T6SS_Vgr_RhsGE"/>
</dbReference>
<feature type="domain" description="Gp5/Type VI secretion system Vgr protein OB-fold" evidence="4">
    <location>
        <begin position="387"/>
        <end position="454"/>
    </location>
</feature>
<organism evidence="7 8">
    <name type="scientific">Pseudomonas luteola</name>
    <dbReference type="NCBI Taxonomy" id="47886"/>
    <lineage>
        <taxon>Bacteria</taxon>
        <taxon>Pseudomonadati</taxon>
        <taxon>Pseudomonadota</taxon>
        <taxon>Gammaproteobacteria</taxon>
        <taxon>Pseudomonadales</taxon>
        <taxon>Pseudomonadaceae</taxon>
        <taxon>Pseudomonas</taxon>
    </lineage>
</organism>
<dbReference type="Pfam" id="PF22178">
    <property type="entry name" value="Gp5_trimer_C"/>
    <property type="match status" value="1"/>
</dbReference>
<dbReference type="Gene3D" id="4.10.220.110">
    <property type="match status" value="1"/>
</dbReference>
<dbReference type="SUPFAM" id="SSF69349">
    <property type="entry name" value="Phage fibre proteins"/>
    <property type="match status" value="1"/>
</dbReference>
<feature type="domain" description="Gp5/Type VI secretion system Vgr C-terminal trimerisation" evidence="5">
    <location>
        <begin position="472"/>
        <end position="575"/>
    </location>
</feature>
<evidence type="ECO:0000259" key="4">
    <source>
        <dbReference type="Pfam" id="PF04717"/>
    </source>
</evidence>
<evidence type="ECO:0000313" key="9">
    <source>
        <dbReference type="Proteomes" id="UP000626180"/>
    </source>
</evidence>
<comment type="similarity">
    <text evidence="2">Belongs to the VgrG protein family.</text>
</comment>
<dbReference type="Proteomes" id="UP000626180">
    <property type="component" value="Unassembled WGS sequence"/>
</dbReference>
<evidence type="ECO:0000313" key="7">
    <source>
        <dbReference type="EMBL" id="SPZ16399.1"/>
    </source>
</evidence>
<dbReference type="Pfam" id="PF05954">
    <property type="entry name" value="Phage_GPD"/>
    <property type="match status" value="1"/>
</dbReference>
<dbReference type="EMBL" id="JADMCD010000005">
    <property type="protein sequence ID" value="MBF8641343.1"/>
    <property type="molecule type" value="Genomic_DNA"/>
</dbReference>
<accession>A0A2X2F6Q9</accession>
<comment type="subcellular location">
    <subcellularLocation>
        <location evidence="1">Secreted</location>
    </subcellularLocation>
</comment>
<dbReference type="PANTHER" id="PTHR32305">
    <property type="match status" value="1"/>
</dbReference>
<gene>
    <name evidence="6" type="ORF">IRZ65_11680</name>
    <name evidence="7" type="ORF">NCTC11842_05431</name>
</gene>
<dbReference type="Gene3D" id="3.55.50.10">
    <property type="entry name" value="Baseplate protein-like domains"/>
    <property type="match status" value="1"/>
</dbReference>
<dbReference type="Pfam" id="PF04717">
    <property type="entry name" value="Phage_base_V"/>
    <property type="match status" value="1"/>
</dbReference>
<dbReference type="NCBIfam" id="TIGR03361">
    <property type="entry name" value="VI_Rhs_Vgr"/>
    <property type="match status" value="1"/>
</dbReference>
<dbReference type="SUPFAM" id="SSF69279">
    <property type="entry name" value="Phage tail proteins"/>
    <property type="match status" value="2"/>
</dbReference>
<reference evidence="7 8" key="1">
    <citation type="submission" date="2018-06" db="EMBL/GenBank/DDBJ databases">
        <authorList>
            <consortium name="Pathogen Informatics"/>
            <person name="Doyle S."/>
        </authorList>
    </citation>
    <scope>NUCLEOTIDE SEQUENCE [LARGE SCALE GENOMIC DNA]</scope>
    <source>
        <strain evidence="7 8">NCTC11842</strain>
    </source>
</reference>
<dbReference type="AlphaFoldDB" id="A0A2X2F6Q9"/>